<accession>A0A345NR87</accession>
<dbReference type="RefSeq" id="WP_114930018.1">
    <property type="nucleotide sequence ID" value="NZ_CP031229.1"/>
</dbReference>
<evidence type="ECO:0000313" key="2">
    <source>
        <dbReference type="Proteomes" id="UP000253790"/>
    </source>
</evidence>
<evidence type="ECO:0000313" key="1">
    <source>
        <dbReference type="EMBL" id="AXH97545.1"/>
    </source>
</evidence>
<dbReference type="EMBL" id="CP031229">
    <property type="protein sequence ID" value="AXH97545.1"/>
    <property type="molecule type" value="Genomic_DNA"/>
</dbReference>
<protein>
    <submittedName>
        <fullName evidence="1">Uncharacterized protein</fullName>
    </submittedName>
</protein>
<keyword evidence="2" id="KW-1185">Reference proteome</keyword>
<sequence length="166" mass="17562">MLWLLVALGVTACSPASDDPLATVDRQAEQALAREFFAEVADCMTEDGYPAEVIDDGDGGVEFASPPGQEAAAERAYASCAEEHGGEPTSAPLTDDEIAGVYEELLRVQECLEVEGYTTPDPPSLPTFVEQYRKAGHDQEIVAWSPYPVAGGIVDVGALQACPGEE</sequence>
<proteinExistence type="predicted"/>
<gene>
    <name evidence="1" type="ORF">DV701_16780</name>
</gene>
<dbReference type="AlphaFoldDB" id="A0A345NR87"/>
<name>A0A345NR87_9MICO</name>
<dbReference type="Proteomes" id="UP000253790">
    <property type="component" value="Chromosome"/>
</dbReference>
<dbReference type="OrthoDB" id="5073886at2"/>
<dbReference type="KEGG" id="orn:DV701_16780"/>
<organism evidence="1 2">
    <name type="scientific">Ornithinimicrobium avium</name>
    <dbReference type="NCBI Taxonomy" id="2283195"/>
    <lineage>
        <taxon>Bacteria</taxon>
        <taxon>Bacillati</taxon>
        <taxon>Actinomycetota</taxon>
        <taxon>Actinomycetes</taxon>
        <taxon>Micrococcales</taxon>
        <taxon>Ornithinimicrobiaceae</taxon>
        <taxon>Ornithinimicrobium</taxon>
    </lineage>
</organism>
<reference evidence="1 2" key="1">
    <citation type="submission" date="2018-07" db="EMBL/GenBank/DDBJ databases">
        <title>Complete genome sequencing of Ornithinimicrobium sp. AMA3305.</title>
        <authorList>
            <person name="Bae J.-W."/>
        </authorList>
    </citation>
    <scope>NUCLEOTIDE SEQUENCE [LARGE SCALE GENOMIC DNA]</scope>
    <source>
        <strain evidence="1 2">AMA3305</strain>
    </source>
</reference>